<feature type="domain" description="Reverse transcriptase" evidence="10">
    <location>
        <begin position="1"/>
        <end position="284"/>
    </location>
</feature>
<evidence type="ECO:0000256" key="3">
    <source>
        <dbReference type="ARBA" id="ARBA00022695"/>
    </source>
</evidence>
<dbReference type="GO" id="GO:0003964">
    <property type="term" value="F:RNA-directed DNA polymerase activity"/>
    <property type="evidence" value="ECO:0007669"/>
    <property type="project" value="UniProtKB-KW"/>
</dbReference>
<keyword evidence="7" id="KW-0051">Antiviral defense</keyword>
<evidence type="ECO:0000313" key="12">
    <source>
        <dbReference type="Proteomes" id="UP000186953"/>
    </source>
</evidence>
<evidence type="ECO:0000259" key="10">
    <source>
        <dbReference type="PROSITE" id="PS50878"/>
    </source>
</evidence>
<dbReference type="InterPro" id="IPR043502">
    <property type="entry name" value="DNA/RNA_pol_sf"/>
</dbReference>
<dbReference type="EC" id="2.7.7.49" evidence="1"/>
<dbReference type="SUPFAM" id="SSF56672">
    <property type="entry name" value="DNA/RNA polymerases"/>
    <property type="match status" value="1"/>
</dbReference>
<protein>
    <recommendedName>
        <fullName evidence="1">RNA-directed DNA polymerase</fullName>
        <ecNumber evidence="1">2.7.7.49</ecNumber>
    </recommendedName>
</protein>
<dbReference type="PROSITE" id="PS50878">
    <property type="entry name" value="RT_POL"/>
    <property type="match status" value="1"/>
</dbReference>
<evidence type="ECO:0000256" key="4">
    <source>
        <dbReference type="ARBA" id="ARBA00022723"/>
    </source>
</evidence>
<keyword evidence="12" id="KW-1185">Reference proteome</keyword>
<evidence type="ECO:0000256" key="9">
    <source>
        <dbReference type="ARBA" id="ARBA00048173"/>
    </source>
</evidence>
<gene>
    <name evidence="11" type="ORF">SAMN05421797_104197</name>
</gene>
<dbReference type="PANTHER" id="PTHR34047:SF7">
    <property type="entry name" value="RNA-DIRECTED DNA POLYMERASE"/>
    <property type="match status" value="1"/>
</dbReference>
<keyword evidence="5" id="KW-0460">Magnesium</keyword>
<organism evidence="11 12">
    <name type="scientific">Maribacter ulvicola</name>
    <dbReference type="NCBI Taxonomy" id="228959"/>
    <lineage>
        <taxon>Bacteria</taxon>
        <taxon>Pseudomonadati</taxon>
        <taxon>Bacteroidota</taxon>
        <taxon>Flavobacteriia</taxon>
        <taxon>Flavobacteriales</taxon>
        <taxon>Flavobacteriaceae</taxon>
        <taxon>Maribacter</taxon>
    </lineage>
</organism>
<keyword evidence="4" id="KW-0479">Metal-binding</keyword>
<evidence type="ECO:0000256" key="6">
    <source>
        <dbReference type="ARBA" id="ARBA00022918"/>
    </source>
</evidence>
<dbReference type="EMBL" id="FTMA01000004">
    <property type="protein sequence ID" value="SIQ92811.1"/>
    <property type="molecule type" value="Genomic_DNA"/>
</dbReference>
<dbReference type="PRINTS" id="PR00866">
    <property type="entry name" value="RNADNAPOLMS"/>
</dbReference>
<dbReference type="GO" id="GO:0051607">
    <property type="term" value="P:defense response to virus"/>
    <property type="evidence" value="ECO:0007669"/>
    <property type="project" value="UniProtKB-KW"/>
</dbReference>
<comment type="similarity">
    <text evidence="8">Belongs to the bacterial reverse transcriptase family.</text>
</comment>
<dbReference type="PANTHER" id="PTHR34047">
    <property type="entry name" value="NUCLEAR INTRON MATURASE 1, MITOCHONDRIAL-RELATED"/>
    <property type="match status" value="1"/>
</dbReference>
<name>A0A1N6WS17_9FLAO</name>
<dbReference type="GO" id="GO:0003723">
    <property type="term" value="F:RNA binding"/>
    <property type="evidence" value="ECO:0007669"/>
    <property type="project" value="InterPro"/>
</dbReference>
<sequence>MGFKSFINLIMKTTKEDIALIREKFNSLSTKEDLVNLLNVANVLLYGEDAFTLKESTLAYYANPAFCTERYTSFEINKKSGGTRTINAPVKGLKSILKTLNFVLQCISEPHHKATGFVINKSVVTNAKFHVGNHYVYNIDLKDFFHSFDRNRVKLGFMQKPFNLNKDREPIAFLLSCLCTHPFKVDDNLKIVLPQGAPTSPTISNILCSTLDRRLNGLAKKFKINYSRYADDITFSSQVSVFKRKDFQKELLRIITEDQGLVLNEKKTRLQQSGYRQEVTGLIVNEKVNVSRRYIKNLRMWLYYWEKYGFKRAEIIFKKNYILDRGHIKKSEPNFINVITGKLEYLKMVKGPFDSTFIKLNSRFELLLQNESMLEQILKVWENQGIEKAMELYNK</sequence>
<dbReference type="Pfam" id="PF00078">
    <property type="entry name" value="RVT_1"/>
    <property type="match status" value="1"/>
</dbReference>
<dbReference type="GO" id="GO:0046872">
    <property type="term" value="F:metal ion binding"/>
    <property type="evidence" value="ECO:0007669"/>
    <property type="project" value="UniProtKB-KW"/>
</dbReference>
<evidence type="ECO:0000313" key="11">
    <source>
        <dbReference type="EMBL" id="SIQ92811.1"/>
    </source>
</evidence>
<proteinExistence type="inferred from homology"/>
<dbReference type="Proteomes" id="UP000186953">
    <property type="component" value="Unassembled WGS sequence"/>
</dbReference>
<evidence type="ECO:0000256" key="1">
    <source>
        <dbReference type="ARBA" id="ARBA00012493"/>
    </source>
</evidence>
<keyword evidence="2" id="KW-0808">Transferase</keyword>
<evidence type="ECO:0000256" key="5">
    <source>
        <dbReference type="ARBA" id="ARBA00022842"/>
    </source>
</evidence>
<dbReference type="InterPro" id="IPR000123">
    <property type="entry name" value="Reverse_transcriptase_msDNA"/>
</dbReference>
<keyword evidence="6 11" id="KW-0695">RNA-directed DNA polymerase</keyword>
<comment type="catalytic activity">
    <reaction evidence="9">
        <text>DNA(n) + a 2'-deoxyribonucleoside 5'-triphosphate = DNA(n+1) + diphosphate</text>
        <dbReference type="Rhea" id="RHEA:22508"/>
        <dbReference type="Rhea" id="RHEA-COMP:17339"/>
        <dbReference type="Rhea" id="RHEA-COMP:17340"/>
        <dbReference type="ChEBI" id="CHEBI:33019"/>
        <dbReference type="ChEBI" id="CHEBI:61560"/>
        <dbReference type="ChEBI" id="CHEBI:173112"/>
        <dbReference type="EC" id="2.7.7.49"/>
    </reaction>
</comment>
<dbReference type="STRING" id="228959.SAMN05421797_104197"/>
<dbReference type="AlphaFoldDB" id="A0A1N6WS17"/>
<accession>A0A1N6WS17</accession>
<dbReference type="InterPro" id="IPR000477">
    <property type="entry name" value="RT_dom"/>
</dbReference>
<evidence type="ECO:0000256" key="2">
    <source>
        <dbReference type="ARBA" id="ARBA00022679"/>
    </source>
</evidence>
<evidence type="ECO:0000256" key="7">
    <source>
        <dbReference type="ARBA" id="ARBA00023118"/>
    </source>
</evidence>
<evidence type="ECO:0000256" key="8">
    <source>
        <dbReference type="ARBA" id="ARBA00034120"/>
    </source>
</evidence>
<keyword evidence="3" id="KW-0548">Nucleotidyltransferase</keyword>
<dbReference type="CDD" id="cd03487">
    <property type="entry name" value="RT_Bac_retron_II"/>
    <property type="match status" value="1"/>
</dbReference>
<dbReference type="InterPro" id="IPR051083">
    <property type="entry name" value="GrpII_Intron_Splice-Mob/Def"/>
</dbReference>
<reference evidence="12" key="1">
    <citation type="submission" date="2017-01" db="EMBL/GenBank/DDBJ databases">
        <authorList>
            <person name="Varghese N."/>
            <person name="Submissions S."/>
        </authorList>
    </citation>
    <scope>NUCLEOTIDE SEQUENCE [LARGE SCALE GENOMIC DNA]</scope>
    <source>
        <strain evidence="12">DSM 15366</strain>
    </source>
</reference>